<dbReference type="Proteomes" id="UP001596442">
    <property type="component" value="Unassembled WGS sequence"/>
</dbReference>
<keyword evidence="2" id="KW-1003">Cell membrane</keyword>
<evidence type="ECO:0000256" key="6">
    <source>
        <dbReference type="SAM" id="MobiDB-lite"/>
    </source>
</evidence>
<dbReference type="InterPro" id="IPR050833">
    <property type="entry name" value="Poly_Biosynth_Transport"/>
</dbReference>
<feature type="compositionally biased region" description="Acidic residues" evidence="6">
    <location>
        <begin position="7"/>
        <end position="19"/>
    </location>
</feature>
<feature type="region of interest" description="Disordered" evidence="6">
    <location>
        <begin position="1"/>
        <end position="20"/>
    </location>
</feature>
<evidence type="ECO:0000256" key="3">
    <source>
        <dbReference type="ARBA" id="ARBA00022692"/>
    </source>
</evidence>
<comment type="subcellular location">
    <subcellularLocation>
        <location evidence="1">Cell membrane</location>
        <topology evidence="1">Multi-pass membrane protein</topology>
    </subcellularLocation>
</comment>
<gene>
    <name evidence="8" type="ORF">ACFQEU_11170</name>
</gene>
<feature type="transmembrane region" description="Helical" evidence="7">
    <location>
        <begin position="419"/>
        <end position="440"/>
    </location>
</feature>
<sequence length="528" mass="55616">MVADSNACDDSDGRDDIDDPSGIALDEHDALVTIAHGAVVTSGAVSAQRALTTATEFVLTRGLGPVTYGVYAYAWRITQVLVRLVTFGSVPALQRYVPAASDDPGQQSRVTGLAYATTIAMGVLFAVGIWVLAPSINEWTVSDPSFTPTLRLFGPLIGLLGLVSVAAAVFRAIGSARGEVAFNKLLRPGVRLVGASLALALGYSIVGVAGAIVAATLLLVVVGVPVSVRATGIAPTLRGARRECYRFYNHAAPVAMSSFGKVFQNRVDVLLVGALLTSVAAGVYNVVLVLISLAWIPLLSFNQLLPPVASDLYAANRMETLNGVYGSVTRLIVTTVLPLLAVLGVYGAELLAVFGPTYTAGYVPLVVYLGGVFVGSAVGATGWLLMMTDHQYARMILDWLLAVLNVVLTYAFVVRYGLVGAALGTSLAIAVQNGLQVLLLRRFEGLWPFDRTFLTPIAAGVVMVGCMLAVRESVDGLLGVVVGTPVGIGGYLLTLRVLGVDPRDRLVVTELVASYRTALSEWVPVERR</sequence>
<name>A0ABD5SFK5_9EURY</name>
<reference evidence="8 9" key="1">
    <citation type="journal article" date="2019" name="Int. J. Syst. Evol. Microbiol.">
        <title>The Global Catalogue of Microorganisms (GCM) 10K type strain sequencing project: providing services to taxonomists for standard genome sequencing and annotation.</title>
        <authorList>
            <consortium name="The Broad Institute Genomics Platform"/>
            <consortium name="The Broad Institute Genome Sequencing Center for Infectious Disease"/>
            <person name="Wu L."/>
            <person name="Ma J."/>
        </authorList>
    </citation>
    <scope>NUCLEOTIDE SEQUENCE [LARGE SCALE GENOMIC DNA]</scope>
    <source>
        <strain evidence="8 9">CGMCC 1.3239</strain>
    </source>
</reference>
<keyword evidence="9" id="KW-1185">Reference proteome</keyword>
<dbReference type="GO" id="GO:0005886">
    <property type="term" value="C:plasma membrane"/>
    <property type="evidence" value="ECO:0007669"/>
    <property type="project" value="UniProtKB-SubCell"/>
</dbReference>
<accession>A0ABD5SFK5</accession>
<feature type="transmembrane region" description="Helical" evidence="7">
    <location>
        <begin position="476"/>
        <end position="495"/>
    </location>
</feature>
<dbReference type="AlphaFoldDB" id="A0ABD5SFK5"/>
<protein>
    <submittedName>
        <fullName evidence="8">Lipopolysaccharide biosynthesis protein</fullName>
    </submittedName>
</protein>
<evidence type="ECO:0000313" key="9">
    <source>
        <dbReference type="Proteomes" id="UP001596442"/>
    </source>
</evidence>
<evidence type="ECO:0000256" key="5">
    <source>
        <dbReference type="ARBA" id="ARBA00023136"/>
    </source>
</evidence>
<dbReference type="PANTHER" id="PTHR30250">
    <property type="entry name" value="PST FAMILY PREDICTED COLANIC ACID TRANSPORTER"/>
    <property type="match status" value="1"/>
</dbReference>
<keyword evidence="4 7" id="KW-1133">Transmembrane helix</keyword>
<feature type="transmembrane region" description="Helical" evidence="7">
    <location>
        <begin position="396"/>
        <end position="413"/>
    </location>
</feature>
<proteinExistence type="predicted"/>
<feature type="transmembrane region" description="Helical" evidence="7">
    <location>
        <begin position="331"/>
        <end position="355"/>
    </location>
</feature>
<evidence type="ECO:0000256" key="2">
    <source>
        <dbReference type="ARBA" id="ARBA00022475"/>
    </source>
</evidence>
<feature type="transmembrane region" description="Helical" evidence="7">
    <location>
        <begin position="153"/>
        <end position="174"/>
    </location>
</feature>
<keyword evidence="5 7" id="KW-0472">Membrane</keyword>
<feature type="transmembrane region" description="Helical" evidence="7">
    <location>
        <begin position="113"/>
        <end position="133"/>
    </location>
</feature>
<evidence type="ECO:0000256" key="1">
    <source>
        <dbReference type="ARBA" id="ARBA00004651"/>
    </source>
</evidence>
<feature type="transmembrane region" description="Helical" evidence="7">
    <location>
        <begin position="195"/>
        <end position="222"/>
    </location>
</feature>
<dbReference type="PANTHER" id="PTHR30250:SF27">
    <property type="entry name" value="POLYSACCHARIDE BIOSYNTHESIS PROTEIN"/>
    <property type="match status" value="1"/>
</dbReference>
<feature type="transmembrane region" description="Helical" evidence="7">
    <location>
        <begin position="269"/>
        <end position="296"/>
    </location>
</feature>
<evidence type="ECO:0000256" key="4">
    <source>
        <dbReference type="ARBA" id="ARBA00022989"/>
    </source>
</evidence>
<feature type="transmembrane region" description="Helical" evidence="7">
    <location>
        <begin position="361"/>
        <end position="384"/>
    </location>
</feature>
<dbReference type="EMBL" id="JBHSWW010000179">
    <property type="protein sequence ID" value="MFC6754015.1"/>
    <property type="molecule type" value="Genomic_DNA"/>
</dbReference>
<comment type="caution">
    <text evidence="8">The sequence shown here is derived from an EMBL/GenBank/DDBJ whole genome shotgun (WGS) entry which is preliminary data.</text>
</comment>
<evidence type="ECO:0000256" key="7">
    <source>
        <dbReference type="SAM" id="Phobius"/>
    </source>
</evidence>
<evidence type="ECO:0000313" key="8">
    <source>
        <dbReference type="EMBL" id="MFC6754015.1"/>
    </source>
</evidence>
<feature type="transmembrane region" description="Helical" evidence="7">
    <location>
        <begin position="452"/>
        <end position="470"/>
    </location>
</feature>
<dbReference type="Pfam" id="PF13440">
    <property type="entry name" value="Polysacc_synt_3"/>
    <property type="match status" value="1"/>
</dbReference>
<organism evidence="8 9">
    <name type="scientific">Halorubrum tibetense</name>
    <dbReference type="NCBI Taxonomy" id="175631"/>
    <lineage>
        <taxon>Archaea</taxon>
        <taxon>Methanobacteriati</taxon>
        <taxon>Methanobacteriota</taxon>
        <taxon>Stenosarchaea group</taxon>
        <taxon>Halobacteria</taxon>
        <taxon>Halobacteriales</taxon>
        <taxon>Haloferacaceae</taxon>
        <taxon>Halorubrum</taxon>
    </lineage>
</organism>
<keyword evidence="3 7" id="KW-0812">Transmembrane</keyword>
<dbReference type="RefSeq" id="WP_379782130.1">
    <property type="nucleotide sequence ID" value="NZ_JBHSWW010000179.1"/>
</dbReference>